<evidence type="ECO:0000313" key="2">
    <source>
        <dbReference type="Proteomes" id="UP001595613"/>
    </source>
</evidence>
<evidence type="ECO:0008006" key="3">
    <source>
        <dbReference type="Google" id="ProtNLM"/>
    </source>
</evidence>
<accession>A0ABV7WW19</accession>
<gene>
    <name evidence="1" type="ORF">ACFOOL_01475</name>
</gene>
<keyword evidence="2" id="KW-1185">Reference proteome</keyword>
<proteinExistence type="predicted"/>
<sequence length="118" mass="12932">MPRFLALYMGTQDAEVQRRWNRLPEAEKAERSQLAMQAWGDWAERHREAILDMGAPLGRTLLAHPGGIEPMSNAVAAYVIVEAPTHAAAAAMFENHPHFGIFPGTGVEIMECLPLPGA</sequence>
<dbReference type="EMBL" id="JBHRYD010000001">
    <property type="protein sequence ID" value="MFC3703422.1"/>
    <property type="molecule type" value="Genomic_DNA"/>
</dbReference>
<comment type="caution">
    <text evidence="1">The sequence shown here is derived from an EMBL/GenBank/DDBJ whole genome shotgun (WGS) entry which is preliminary data.</text>
</comment>
<name>A0ABV7WW19_9HYPH</name>
<evidence type="ECO:0000313" key="1">
    <source>
        <dbReference type="EMBL" id="MFC3703422.1"/>
    </source>
</evidence>
<reference evidence="2" key="1">
    <citation type="journal article" date="2019" name="Int. J. Syst. Evol. Microbiol.">
        <title>The Global Catalogue of Microorganisms (GCM) 10K type strain sequencing project: providing services to taxonomists for standard genome sequencing and annotation.</title>
        <authorList>
            <consortium name="The Broad Institute Genomics Platform"/>
            <consortium name="The Broad Institute Genome Sequencing Center for Infectious Disease"/>
            <person name="Wu L."/>
            <person name="Ma J."/>
        </authorList>
    </citation>
    <scope>NUCLEOTIDE SEQUENCE [LARGE SCALE GENOMIC DNA]</scope>
    <source>
        <strain evidence="2">KCTC 42281</strain>
    </source>
</reference>
<dbReference type="RefSeq" id="WP_380094219.1">
    <property type="nucleotide sequence ID" value="NZ_JBHRYD010000001.1"/>
</dbReference>
<organism evidence="1 2">
    <name type="scientific">Devosia honganensis</name>
    <dbReference type="NCBI Taxonomy" id="1610527"/>
    <lineage>
        <taxon>Bacteria</taxon>
        <taxon>Pseudomonadati</taxon>
        <taxon>Pseudomonadota</taxon>
        <taxon>Alphaproteobacteria</taxon>
        <taxon>Hyphomicrobiales</taxon>
        <taxon>Devosiaceae</taxon>
        <taxon>Devosia</taxon>
    </lineage>
</organism>
<dbReference type="Proteomes" id="UP001595613">
    <property type="component" value="Unassembled WGS sequence"/>
</dbReference>
<protein>
    <recommendedName>
        <fullName evidence="3">YCII-related domain-containing protein</fullName>
    </recommendedName>
</protein>